<dbReference type="EMBL" id="DVNH01000045">
    <property type="protein sequence ID" value="HIU52128.1"/>
    <property type="molecule type" value="Genomic_DNA"/>
</dbReference>
<dbReference type="AlphaFoldDB" id="A0A9D1M1Z3"/>
<gene>
    <name evidence="1" type="ORF">IAB70_05900</name>
</gene>
<sequence length="58" mass="6627">MVEDSEIKAEVSPFAIREGEIKTFDGKDGYVSMNQIIHKINLGHINDLHFKILEIVNE</sequence>
<comment type="caution">
    <text evidence="1">The sequence shown here is derived from an EMBL/GenBank/DDBJ whole genome shotgun (WGS) entry which is preliminary data.</text>
</comment>
<dbReference type="Proteomes" id="UP000824093">
    <property type="component" value="Unassembled WGS sequence"/>
</dbReference>
<organism evidence="1 2">
    <name type="scientific">Candidatus Merdicola faecigallinarum</name>
    <dbReference type="NCBI Taxonomy" id="2840862"/>
    <lineage>
        <taxon>Bacteria</taxon>
        <taxon>Bacillati</taxon>
        <taxon>Bacillota</taxon>
        <taxon>Clostridia</taxon>
        <taxon>Candidatus Merdicola</taxon>
    </lineage>
</organism>
<reference evidence="1" key="2">
    <citation type="journal article" date="2021" name="PeerJ">
        <title>Extensive microbial diversity within the chicken gut microbiome revealed by metagenomics and culture.</title>
        <authorList>
            <person name="Gilroy R."/>
            <person name="Ravi A."/>
            <person name="Getino M."/>
            <person name="Pursley I."/>
            <person name="Horton D.L."/>
            <person name="Alikhan N.F."/>
            <person name="Baker D."/>
            <person name="Gharbi K."/>
            <person name="Hall N."/>
            <person name="Watson M."/>
            <person name="Adriaenssens E.M."/>
            <person name="Foster-Nyarko E."/>
            <person name="Jarju S."/>
            <person name="Secka A."/>
            <person name="Antonio M."/>
            <person name="Oren A."/>
            <person name="Chaudhuri R.R."/>
            <person name="La Ragione R."/>
            <person name="Hildebrand F."/>
            <person name="Pallen M.J."/>
        </authorList>
    </citation>
    <scope>NUCLEOTIDE SEQUENCE</scope>
    <source>
        <strain evidence="1">CHK195-15760</strain>
    </source>
</reference>
<name>A0A9D1M1Z3_9FIRM</name>
<proteinExistence type="predicted"/>
<feature type="non-terminal residue" evidence="1">
    <location>
        <position position="58"/>
    </location>
</feature>
<evidence type="ECO:0000313" key="1">
    <source>
        <dbReference type="EMBL" id="HIU52128.1"/>
    </source>
</evidence>
<protein>
    <submittedName>
        <fullName evidence="1">Uncharacterized protein</fullName>
    </submittedName>
</protein>
<evidence type="ECO:0000313" key="2">
    <source>
        <dbReference type="Proteomes" id="UP000824093"/>
    </source>
</evidence>
<accession>A0A9D1M1Z3</accession>
<reference evidence="1" key="1">
    <citation type="submission" date="2020-10" db="EMBL/GenBank/DDBJ databases">
        <authorList>
            <person name="Gilroy R."/>
        </authorList>
    </citation>
    <scope>NUCLEOTIDE SEQUENCE</scope>
    <source>
        <strain evidence="1">CHK195-15760</strain>
    </source>
</reference>